<dbReference type="PROSITE" id="PS51257">
    <property type="entry name" value="PROKAR_LIPOPROTEIN"/>
    <property type="match status" value="1"/>
</dbReference>
<gene>
    <name evidence="2" type="ORF">JIN84_01955</name>
</gene>
<feature type="region of interest" description="Disordered" evidence="1">
    <location>
        <begin position="25"/>
        <end position="104"/>
    </location>
</feature>
<evidence type="ECO:0000313" key="3">
    <source>
        <dbReference type="Proteomes" id="UP000600139"/>
    </source>
</evidence>
<reference evidence="2" key="1">
    <citation type="submission" date="2021-01" db="EMBL/GenBank/DDBJ databases">
        <title>Modified the classification status of verrucomicrobia.</title>
        <authorList>
            <person name="Feng X."/>
        </authorList>
    </citation>
    <scope>NUCLEOTIDE SEQUENCE</scope>
    <source>
        <strain evidence="2">JCM 18052</strain>
    </source>
</reference>
<feature type="compositionally biased region" description="Basic and acidic residues" evidence="1">
    <location>
        <begin position="51"/>
        <end position="70"/>
    </location>
</feature>
<organism evidence="2 3">
    <name type="scientific">Luteolibacter yonseiensis</name>
    <dbReference type="NCBI Taxonomy" id="1144680"/>
    <lineage>
        <taxon>Bacteria</taxon>
        <taxon>Pseudomonadati</taxon>
        <taxon>Verrucomicrobiota</taxon>
        <taxon>Verrucomicrobiia</taxon>
        <taxon>Verrucomicrobiales</taxon>
        <taxon>Verrucomicrobiaceae</taxon>
        <taxon>Luteolibacter</taxon>
    </lineage>
</organism>
<sequence length="145" mass="16150">MNFRLTTALAALLCVSLAACYPYDESRDRRRVQKKPENASVTSVEQQKLQAQRDELKKKEEAAKKEELKETTVAPDTSVPPTEAPKPPVEEKKPDIPVANKVPGKDGYVFSPFNNKLIDVRGYAPGTLVADPTYPESAKKHFRVP</sequence>
<dbReference type="RefSeq" id="WP_200349323.1">
    <property type="nucleotide sequence ID" value="NZ_BAABHZ010000010.1"/>
</dbReference>
<evidence type="ECO:0000313" key="2">
    <source>
        <dbReference type="EMBL" id="MBK1814357.1"/>
    </source>
</evidence>
<dbReference type="AlphaFoldDB" id="A0A934V5V7"/>
<proteinExistence type="predicted"/>
<feature type="compositionally biased region" description="Polar residues" evidence="1">
    <location>
        <begin position="39"/>
        <end position="50"/>
    </location>
</feature>
<evidence type="ECO:0000256" key="1">
    <source>
        <dbReference type="SAM" id="MobiDB-lite"/>
    </source>
</evidence>
<accession>A0A934V5V7</accession>
<comment type="caution">
    <text evidence="2">The sequence shown here is derived from an EMBL/GenBank/DDBJ whole genome shotgun (WGS) entry which is preliminary data.</text>
</comment>
<keyword evidence="3" id="KW-1185">Reference proteome</keyword>
<dbReference type="Proteomes" id="UP000600139">
    <property type="component" value="Unassembled WGS sequence"/>
</dbReference>
<dbReference type="EMBL" id="JAENIK010000004">
    <property type="protein sequence ID" value="MBK1814357.1"/>
    <property type="molecule type" value="Genomic_DNA"/>
</dbReference>
<name>A0A934V5V7_9BACT</name>
<protein>
    <submittedName>
        <fullName evidence="2">Uncharacterized protein</fullName>
    </submittedName>
</protein>